<evidence type="ECO:0000313" key="2">
    <source>
        <dbReference type="EMBL" id="GEP09149.1"/>
    </source>
</evidence>
<reference evidence="2 3" key="1">
    <citation type="submission" date="2019-07" db="EMBL/GenBank/DDBJ databases">
        <title>Whole genome shotgun sequence of Methylobacterium gnaphalii NBRC 107716.</title>
        <authorList>
            <person name="Hosoyama A."/>
            <person name="Uohara A."/>
            <person name="Ohji S."/>
            <person name="Ichikawa N."/>
        </authorList>
    </citation>
    <scope>NUCLEOTIDE SEQUENCE [LARGE SCALE GENOMIC DNA]</scope>
    <source>
        <strain evidence="2 3">NBRC 107716</strain>
    </source>
</reference>
<dbReference type="EMBL" id="BJZV01000004">
    <property type="protein sequence ID" value="GEP09149.1"/>
    <property type="molecule type" value="Genomic_DNA"/>
</dbReference>
<dbReference type="AlphaFoldDB" id="A0A512JGQ4"/>
<comment type="caution">
    <text evidence="2">The sequence shown here is derived from an EMBL/GenBank/DDBJ whole genome shotgun (WGS) entry which is preliminary data.</text>
</comment>
<organism evidence="2 3">
    <name type="scientific">Methylobacterium gnaphalii</name>
    <dbReference type="NCBI Taxonomy" id="1010610"/>
    <lineage>
        <taxon>Bacteria</taxon>
        <taxon>Pseudomonadati</taxon>
        <taxon>Pseudomonadota</taxon>
        <taxon>Alphaproteobacteria</taxon>
        <taxon>Hyphomicrobiales</taxon>
        <taxon>Methylobacteriaceae</taxon>
        <taxon>Methylobacterium</taxon>
    </lineage>
</organism>
<dbReference type="Proteomes" id="UP000321750">
    <property type="component" value="Unassembled WGS sequence"/>
</dbReference>
<feature type="region of interest" description="Disordered" evidence="1">
    <location>
        <begin position="1"/>
        <end position="25"/>
    </location>
</feature>
<evidence type="ECO:0000256" key="1">
    <source>
        <dbReference type="SAM" id="MobiDB-lite"/>
    </source>
</evidence>
<gene>
    <name evidence="2" type="ORF">MGN01_09940</name>
</gene>
<protein>
    <submittedName>
        <fullName evidence="2">Uncharacterized protein</fullName>
    </submittedName>
</protein>
<proteinExistence type="predicted"/>
<accession>A0A512JGQ4</accession>
<name>A0A512JGQ4_9HYPH</name>
<sequence>MRAARGAGRAHMVTTGMSSEQRATDAGAARIITDPSSSLMVNRRFSDVKSPRHHTREKRLATVRPYGSRACVFGASKVSAFVLQLLTNDPKISMHILKAFDAFLSIR</sequence>
<keyword evidence="3" id="KW-1185">Reference proteome</keyword>
<evidence type="ECO:0000313" key="3">
    <source>
        <dbReference type="Proteomes" id="UP000321750"/>
    </source>
</evidence>
<feature type="compositionally biased region" description="Low complexity" evidence="1">
    <location>
        <begin position="1"/>
        <end position="10"/>
    </location>
</feature>